<keyword evidence="1" id="KW-0472">Membrane</keyword>
<name>A0A6M3IJ41_9ZZZZ</name>
<dbReference type="AlphaFoldDB" id="A0A6M3IJ41"/>
<organism evidence="2">
    <name type="scientific">viral metagenome</name>
    <dbReference type="NCBI Taxonomy" id="1070528"/>
    <lineage>
        <taxon>unclassified sequences</taxon>
        <taxon>metagenomes</taxon>
        <taxon>organismal metagenomes</taxon>
    </lineage>
</organism>
<keyword evidence="1" id="KW-1133">Transmembrane helix</keyword>
<reference evidence="2" key="1">
    <citation type="submission" date="2020-03" db="EMBL/GenBank/DDBJ databases">
        <title>The deep terrestrial virosphere.</title>
        <authorList>
            <person name="Holmfeldt K."/>
            <person name="Nilsson E."/>
            <person name="Simone D."/>
            <person name="Lopez-Fernandez M."/>
            <person name="Wu X."/>
            <person name="de Brujin I."/>
            <person name="Lundin D."/>
            <person name="Andersson A."/>
            <person name="Bertilsson S."/>
            <person name="Dopson M."/>
        </authorList>
    </citation>
    <scope>NUCLEOTIDE SEQUENCE</scope>
    <source>
        <strain evidence="2">MM415B01629</strain>
    </source>
</reference>
<feature type="transmembrane region" description="Helical" evidence="1">
    <location>
        <begin position="31"/>
        <end position="57"/>
    </location>
</feature>
<proteinExistence type="predicted"/>
<evidence type="ECO:0000256" key="1">
    <source>
        <dbReference type="SAM" id="Phobius"/>
    </source>
</evidence>
<evidence type="ECO:0000313" key="2">
    <source>
        <dbReference type="EMBL" id="QJA57516.1"/>
    </source>
</evidence>
<keyword evidence="1" id="KW-0812">Transmembrane</keyword>
<protein>
    <submittedName>
        <fullName evidence="2">Uncharacterized protein</fullName>
    </submittedName>
</protein>
<dbReference type="EMBL" id="MT141277">
    <property type="protein sequence ID" value="QJA57516.1"/>
    <property type="molecule type" value="Genomic_DNA"/>
</dbReference>
<sequence>MSDLEHSDREERAAKCNICSRELGVVEILFYGNRCIFCIETGPVMISLISFMVFCYYDYKLYQEIYRLIKVYGHEEGHLLLLGAISELGEIDIAGVKSIKQKKGLLKILRRYKARIDQEEIKR</sequence>
<accession>A0A6M3IJ41</accession>
<gene>
    <name evidence="2" type="ORF">MM415B01629_0018</name>
</gene>